<evidence type="ECO:0000259" key="5">
    <source>
        <dbReference type="PROSITE" id="PS50931"/>
    </source>
</evidence>
<dbReference type="Pfam" id="PF03466">
    <property type="entry name" value="LysR_substrate"/>
    <property type="match status" value="1"/>
</dbReference>
<dbReference type="SUPFAM" id="SSF53850">
    <property type="entry name" value="Periplasmic binding protein-like II"/>
    <property type="match status" value="1"/>
</dbReference>
<dbReference type="SUPFAM" id="SSF46785">
    <property type="entry name" value="Winged helix' DNA-binding domain"/>
    <property type="match status" value="1"/>
</dbReference>
<comment type="similarity">
    <text evidence="1">Belongs to the LysR transcriptional regulatory family.</text>
</comment>
<accession>A0ABP9QR41</accession>
<evidence type="ECO:0000256" key="4">
    <source>
        <dbReference type="ARBA" id="ARBA00023163"/>
    </source>
</evidence>
<dbReference type="Pfam" id="PF00126">
    <property type="entry name" value="HTH_1"/>
    <property type="match status" value="1"/>
</dbReference>
<protein>
    <submittedName>
        <fullName evidence="6">LysR family transcriptional regulator</fullName>
    </submittedName>
</protein>
<dbReference type="Proteomes" id="UP001500192">
    <property type="component" value="Unassembled WGS sequence"/>
</dbReference>
<dbReference type="PANTHER" id="PTHR30346:SF30">
    <property type="entry name" value="SMALL NEUTRAL PROTEASE REGULATORY PROTEIN"/>
    <property type="match status" value="1"/>
</dbReference>
<dbReference type="PRINTS" id="PR00039">
    <property type="entry name" value="HTHLYSR"/>
</dbReference>
<dbReference type="InterPro" id="IPR005119">
    <property type="entry name" value="LysR_subst-bd"/>
</dbReference>
<evidence type="ECO:0000256" key="1">
    <source>
        <dbReference type="ARBA" id="ARBA00009437"/>
    </source>
</evidence>
<keyword evidence="2" id="KW-0805">Transcription regulation</keyword>
<dbReference type="InterPro" id="IPR036388">
    <property type="entry name" value="WH-like_DNA-bd_sf"/>
</dbReference>
<evidence type="ECO:0000256" key="3">
    <source>
        <dbReference type="ARBA" id="ARBA00023125"/>
    </source>
</evidence>
<feature type="domain" description="HTH lysR-type" evidence="5">
    <location>
        <begin position="43"/>
        <end position="100"/>
    </location>
</feature>
<dbReference type="InterPro" id="IPR000847">
    <property type="entry name" value="LysR_HTH_N"/>
</dbReference>
<organism evidence="6 7">
    <name type="scientific">Amycolatopsis dongchuanensis</name>
    <dbReference type="NCBI Taxonomy" id="1070866"/>
    <lineage>
        <taxon>Bacteria</taxon>
        <taxon>Bacillati</taxon>
        <taxon>Actinomycetota</taxon>
        <taxon>Actinomycetes</taxon>
        <taxon>Pseudonocardiales</taxon>
        <taxon>Pseudonocardiaceae</taxon>
        <taxon>Amycolatopsis</taxon>
    </lineage>
</organism>
<dbReference type="PANTHER" id="PTHR30346">
    <property type="entry name" value="TRANSCRIPTIONAL DUAL REGULATOR HCAR-RELATED"/>
    <property type="match status" value="1"/>
</dbReference>
<dbReference type="Gene3D" id="3.40.190.10">
    <property type="entry name" value="Periplasmic binding protein-like II"/>
    <property type="match status" value="2"/>
</dbReference>
<evidence type="ECO:0000313" key="7">
    <source>
        <dbReference type="Proteomes" id="UP001500192"/>
    </source>
</evidence>
<keyword evidence="3" id="KW-0238">DNA-binding</keyword>
<sequence length="358" mass="37925">MHGNFLPVELVNDSSSSPDGPAVIHRHISPWLSRYPTRIVVRVEARHLRYALALAEHQHFGRAAASLGIAQPPLSTQIAALEREVGERLFDRTPRGVFPTAAGDAFLARARAALAEMDLARVDAARAARGETGRLRIGFIGSSLLDPLPGVLGKFRRSRPEVRLSLQELDNADAALLAGELDVAVGRGGPRGAGAEDLVSVPIGADHLVAVVSVVHPFAGRPAVSVDQLAHEPLIVSPEAASSYLRPLFGADPSVLDAAAKARDVHTIAGLAACCAGVGLGPSRMRLIAREDVRFCDVTPRFRLPDLRMSFRAADSSPVLAAFLSVVRENCAEVGSRLDALLARHPAATERQPALGAS</sequence>
<comment type="caution">
    <text evidence="6">The sequence shown here is derived from an EMBL/GenBank/DDBJ whole genome shotgun (WGS) entry which is preliminary data.</text>
</comment>
<proteinExistence type="inferred from homology"/>
<dbReference type="InterPro" id="IPR036390">
    <property type="entry name" value="WH_DNA-bd_sf"/>
</dbReference>
<keyword evidence="7" id="KW-1185">Reference proteome</keyword>
<dbReference type="EMBL" id="BAABIB010000075">
    <property type="protein sequence ID" value="GAA5166136.1"/>
    <property type="molecule type" value="Genomic_DNA"/>
</dbReference>
<gene>
    <name evidence="6" type="ORF">GCM10023214_38300</name>
</gene>
<keyword evidence="4" id="KW-0804">Transcription</keyword>
<evidence type="ECO:0000313" key="6">
    <source>
        <dbReference type="EMBL" id="GAA5166136.1"/>
    </source>
</evidence>
<dbReference type="Gene3D" id="1.10.10.10">
    <property type="entry name" value="Winged helix-like DNA-binding domain superfamily/Winged helix DNA-binding domain"/>
    <property type="match status" value="1"/>
</dbReference>
<dbReference type="PROSITE" id="PS50931">
    <property type="entry name" value="HTH_LYSR"/>
    <property type="match status" value="1"/>
</dbReference>
<evidence type="ECO:0000256" key="2">
    <source>
        <dbReference type="ARBA" id="ARBA00023015"/>
    </source>
</evidence>
<dbReference type="CDD" id="cd08414">
    <property type="entry name" value="PBP2_LTTR_aromatics_like"/>
    <property type="match status" value="1"/>
</dbReference>
<name>A0ABP9QR41_9PSEU</name>
<reference evidence="7" key="1">
    <citation type="journal article" date="2019" name="Int. J. Syst. Evol. Microbiol.">
        <title>The Global Catalogue of Microorganisms (GCM) 10K type strain sequencing project: providing services to taxonomists for standard genome sequencing and annotation.</title>
        <authorList>
            <consortium name="The Broad Institute Genomics Platform"/>
            <consortium name="The Broad Institute Genome Sequencing Center for Infectious Disease"/>
            <person name="Wu L."/>
            <person name="Ma J."/>
        </authorList>
    </citation>
    <scope>NUCLEOTIDE SEQUENCE [LARGE SCALE GENOMIC DNA]</scope>
    <source>
        <strain evidence="7">JCM 18054</strain>
    </source>
</reference>